<feature type="transmembrane region" description="Helical" evidence="2">
    <location>
        <begin position="196"/>
        <end position="215"/>
    </location>
</feature>
<gene>
    <name evidence="4" type="ORF">SAMN05660991_03957</name>
</gene>
<keyword evidence="4" id="KW-0378">Hydrolase</keyword>
<keyword evidence="2" id="KW-1133">Transmembrane helix</keyword>
<feature type="region of interest" description="Disordered" evidence="1">
    <location>
        <begin position="356"/>
        <end position="397"/>
    </location>
</feature>
<dbReference type="GO" id="GO:0016020">
    <property type="term" value="C:membrane"/>
    <property type="evidence" value="ECO:0007669"/>
    <property type="project" value="TreeGrafter"/>
</dbReference>
<dbReference type="AlphaFoldDB" id="A0A1H8W199"/>
<dbReference type="EMBL" id="FOEE01000015">
    <property type="protein sequence ID" value="SEP21354.1"/>
    <property type="molecule type" value="Genomic_DNA"/>
</dbReference>
<feature type="compositionally biased region" description="Basic and acidic residues" evidence="1">
    <location>
        <begin position="387"/>
        <end position="397"/>
    </location>
</feature>
<dbReference type="InterPro" id="IPR002656">
    <property type="entry name" value="Acyl_transf_3_dom"/>
</dbReference>
<keyword evidence="4" id="KW-0012">Acyltransferase</keyword>
<evidence type="ECO:0000256" key="2">
    <source>
        <dbReference type="SAM" id="Phobius"/>
    </source>
</evidence>
<dbReference type="GO" id="GO:0016747">
    <property type="term" value="F:acyltransferase activity, transferring groups other than amino-acyl groups"/>
    <property type="evidence" value="ECO:0007669"/>
    <property type="project" value="InterPro"/>
</dbReference>
<accession>A0A1H8W199</accession>
<reference evidence="5" key="1">
    <citation type="submission" date="2016-10" db="EMBL/GenBank/DDBJ databases">
        <authorList>
            <person name="Varghese N."/>
            <person name="Submissions S."/>
        </authorList>
    </citation>
    <scope>NUCLEOTIDE SEQUENCE [LARGE SCALE GENOMIC DNA]</scope>
    <source>
        <strain evidence="5">DSM 45413</strain>
    </source>
</reference>
<protein>
    <submittedName>
        <fullName evidence="4">Peptidoglycan/LPS O-acetylase OafA/YrhL, contains acyltransferase and SGNH-hydrolase domains</fullName>
    </submittedName>
</protein>
<dbReference type="OrthoDB" id="3404679at2"/>
<feature type="transmembrane region" description="Helical" evidence="2">
    <location>
        <begin position="131"/>
        <end position="150"/>
    </location>
</feature>
<evidence type="ECO:0000256" key="1">
    <source>
        <dbReference type="SAM" id="MobiDB-lite"/>
    </source>
</evidence>
<feature type="transmembrane region" description="Helical" evidence="2">
    <location>
        <begin position="42"/>
        <end position="67"/>
    </location>
</feature>
<organism evidence="4 5">
    <name type="scientific">Trujillonella endophytica</name>
    <dbReference type="NCBI Taxonomy" id="673521"/>
    <lineage>
        <taxon>Bacteria</taxon>
        <taxon>Bacillati</taxon>
        <taxon>Actinomycetota</taxon>
        <taxon>Actinomycetes</taxon>
        <taxon>Geodermatophilales</taxon>
        <taxon>Geodermatophilaceae</taxon>
        <taxon>Trujillonella</taxon>
    </lineage>
</organism>
<dbReference type="Pfam" id="PF01757">
    <property type="entry name" value="Acyl_transf_3"/>
    <property type="match status" value="1"/>
</dbReference>
<dbReference type="GO" id="GO:0009103">
    <property type="term" value="P:lipopolysaccharide biosynthetic process"/>
    <property type="evidence" value="ECO:0007669"/>
    <property type="project" value="TreeGrafter"/>
</dbReference>
<feature type="transmembrane region" description="Helical" evidence="2">
    <location>
        <begin position="323"/>
        <end position="340"/>
    </location>
</feature>
<evidence type="ECO:0000313" key="5">
    <source>
        <dbReference type="Proteomes" id="UP000198960"/>
    </source>
</evidence>
<keyword evidence="4" id="KW-0808">Transferase</keyword>
<evidence type="ECO:0000313" key="4">
    <source>
        <dbReference type="EMBL" id="SEP21354.1"/>
    </source>
</evidence>
<feature type="transmembrane region" description="Helical" evidence="2">
    <location>
        <begin position="257"/>
        <end position="274"/>
    </location>
</feature>
<proteinExistence type="predicted"/>
<keyword evidence="2" id="KW-0472">Membrane</keyword>
<dbReference type="PANTHER" id="PTHR23028">
    <property type="entry name" value="ACETYLTRANSFERASE"/>
    <property type="match status" value="1"/>
</dbReference>
<keyword evidence="2" id="KW-0812">Transmembrane</keyword>
<dbReference type="RefSeq" id="WP_091947688.1">
    <property type="nucleotide sequence ID" value="NZ_FOEE01000015.1"/>
</dbReference>
<dbReference type="STRING" id="673521.SAMN05660991_03957"/>
<feature type="transmembrane region" description="Helical" evidence="2">
    <location>
        <begin position="162"/>
        <end position="184"/>
    </location>
</feature>
<feature type="transmembrane region" description="Helical" evidence="2">
    <location>
        <begin position="227"/>
        <end position="245"/>
    </location>
</feature>
<dbReference type="InterPro" id="IPR050879">
    <property type="entry name" value="Acyltransferase_3"/>
</dbReference>
<evidence type="ECO:0000259" key="3">
    <source>
        <dbReference type="Pfam" id="PF01757"/>
    </source>
</evidence>
<dbReference type="PANTHER" id="PTHR23028:SF53">
    <property type="entry name" value="ACYL_TRANSF_3 DOMAIN-CONTAINING PROTEIN"/>
    <property type="match status" value="1"/>
</dbReference>
<dbReference type="Proteomes" id="UP000198960">
    <property type="component" value="Unassembled WGS sequence"/>
</dbReference>
<keyword evidence="5" id="KW-1185">Reference proteome</keyword>
<feature type="transmembrane region" description="Helical" evidence="2">
    <location>
        <begin position="12"/>
        <end position="30"/>
    </location>
</feature>
<feature type="transmembrane region" description="Helical" evidence="2">
    <location>
        <begin position="286"/>
        <end position="303"/>
    </location>
</feature>
<feature type="domain" description="Acyltransferase 3" evidence="3">
    <location>
        <begin position="8"/>
        <end position="338"/>
    </location>
</feature>
<sequence length="397" mass="43321">MSSARVATLDGLRGVAVLLVVFGHAIGAVSDEDRPLPGALSVVFNGGIGVTLFFVLSGFLITGLLVRERQRTDRVDYRAFYLRRTLRILPAYYVFLATMAILAVVDLVQVSGSQLLAAGLFVWNYAPAADGWWLGHTWSLAIEEQFYLLWPLALGFLRPRRACWVAVGYLVAAPVIRVGCYATFGSAREDVWMMFHARADSLLVGCLLALLPVAYPDLWQRLRWLGRRGATVAVAVVALLVSSALERQFEGRWVLPFGYTVATIAAGMLVLAAISRDEPTPYTRVLRWRALTLVGLISYSLYLWQQLFLAPQGTGLPGFDSSLLGVVAAFAAATLSYLVVERPFLRLKDRLQRTSGRLPGTGAAAVEPLPGRTPDDVSSDEAPPPGRPDDAVRGSRS</sequence>
<dbReference type="GO" id="GO:0016787">
    <property type="term" value="F:hydrolase activity"/>
    <property type="evidence" value="ECO:0007669"/>
    <property type="project" value="UniProtKB-KW"/>
</dbReference>
<feature type="transmembrane region" description="Helical" evidence="2">
    <location>
        <begin position="88"/>
        <end position="111"/>
    </location>
</feature>
<name>A0A1H8W199_9ACTN</name>